<sequence>MDDVIPAIRSSLRSKFSRTKNTAQNRGAIRSQVIVELEKKLAAEIIDSYGEVAVSVSVDNPTACTVEFSFAVAHGLNQIYLTAHITV</sequence>
<accession>A0A645AHW4</accession>
<gene>
    <name evidence="3" type="ORF">SDC9_99531</name>
</gene>
<evidence type="ECO:0000313" key="3">
    <source>
        <dbReference type="EMBL" id="MPM52769.1"/>
    </source>
</evidence>
<comment type="caution">
    <text evidence="3">The sequence shown here is derived from an EMBL/GenBank/DDBJ whole genome shotgun (WGS) entry which is preliminary data.</text>
</comment>
<dbReference type="Pfam" id="PF17482">
    <property type="entry name" value="Phage_sheath_1C"/>
    <property type="match status" value="1"/>
</dbReference>
<dbReference type="EMBL" id="VSSQ01014017">
    <property type="protein sequence ID" value="MPM52769.1"/>
    <property type="molecule type" value="Genomic_DNA"/>
</dbReference>
<comment type="similarity">
    <text evidence="1">Belongs to the myoviridae tail sheath protein family.</text>
</comment>
<dbReference type="InterPro" id="IPR020287">
    <property type="entry name" value="Tail_sheath_C"/>
</dbReference>
<feature type="domain" description="Tail sheath protein C-terminal" evidence="2">
    <location>
        <begin position="1"/>
        <end position="86"/>
    </location>
</feature>
<reference evidence="3" key="1">
    <citation type="submission" date="2019-08" db="EMBL/GenBank/DDBJ databases">
        <authorList>
            <person name="Kucharzyk K."/>
            <person name="Murdoch R.W."/>
            <person name="Higgins S."/>
            <person name="Loffler F."/>
        </authorList>
    </citation>
    <scope>NUCLEOTIDE SEQUENCE</scope>
</reference>
<evidence type="ECO:0000256" key="1">
    <source>
        <dbReference type="ARBA" id="ARBA00008005"/>
    </source>
</evidence>
<name>A0A645AHW4_9ZZZZ</name>
<protein>
    <recommendedName>
        <fullName evidence="2">Tail sheath protein C-terminal domain-containing protein</fullName>
    </recommendedName>
</protein>
<dbReference type="AlphaFoldDB" id="A0A645AHW4"/>
<proteinExistence type="inferred from homology"/>
<evidence type="ECO:0000259" key="2">
    <source>
        <dbReference type="Pfam" id="PF17482"/>
    </source>
</evidence>
<organism evidence="3">
    <name type="scientific">bioreactor metagenome</name>
    <dbReference type="NCBI Taxonomy" id="1076179"/>
    <lineage>
        <taxon>unclassified sequences</taxon>
        <taxon>metagenomes</taxon>
        <taxon>ecological metagenomes</taxon>
    </lineage>
</organism>